<protein>
    <recommendedName>
        <fullName evidence="2">Histidine kinase N-terminal 7TM region domain-containing protein</fullName>
    </recommendedName>
</protein>
<keyword evidence="1" id="KW-1133">Transmembrane helix</keyword>
<dbReference type="EMBL" id="ATBP01003573">
    <property type="protein sequence ID" value="ETR64840.1"/>
    <property type="molecule type" value="Genomic_DNA"/>
</dbReference>
<proteinExistence type="predicted"/>
<keyword evidence="1" id="KW-0812">Transmembrane</keyword>
<dbReference type="Pfam" id="PF16927">
    <property type="entry name" value="HisKA_7TM"/>
    <property type="match status" value="1"/>
</dbReference>
<organism evidence="3 4">
    <name type="scientific">Candidatus Magnetoglobus multicellularis str. Araruama</name>
    <dbReference type="NCBI Taxonomy" id="890399"/>
    <lineage>
        <taxon>Bacteria</taxon>
        <taxon>Pseudomonadati</taxon>
        <taxon>Thermodesulfobacteriota</taxon>
        <taxon>Desulfobacteria</taxon>
        <taxon>Desulfobacterales</taxon>
        <taxon>Desulfobacteraceae</taxon>
        <taxon>Candidatus Magnetoglobus</taxon>
    </lineage>
</organism>
<feature type="domain" description="Histidine kinase N-terminal 7TM region" evidence="2">
    <location>
        <begin position="62"/>
        <end position="115"/>
    </location>
</feature>
<name>A0A1V1NQI8_9BACT</name>
<sequence>MSRNKDRVPGIQFILVTLNSIKVKKNVTVPYEYTHYVWILFVSLIFTCILTAYGIRHRTAPAGLCIIIEYSGLNQWLNKRNIAILTLIPLIFGVFMLTNDYHHFVWKRIHRTITTDFLPLTDNKIFTACHPLSQAVLS</sequence>
<evidence type="ECO:0000259" key="2">
    <source>
        <dbReference type="Pfam" id="PF16927"/>
    </source>
</evidence>
<dbReference type="Proteomes" id="UP000189670">
    <property type="component" value="Unassembled WGS sequence"/>
</dbReference>
<comment type="caution">
    <text evidence="3">The sequence shown here is derived from an EMBL/GenBank/DDBJ whole genome shotgun (WGS) entry which is preliminary data.</text>
</comment>
<evidence type="ECO:0000256" key="1">
    <source>
        <dbReference type="SAM" id="Phobius"/>
    </source>
</evidence>
<feature type="transmembrane region" description="Helical" evidence="1">
    <location>
        <begin position="83"/>
        <end position="101"/>
    </location>
</feature>
<keyword evidence="1" id="KW-0472">Membrane</keyword>
<evidence type="ECO:0000313" key="3">
    <source>
        <dbReference type="EMBL" id="ETR64840.1"/>
    </source>
</evidence>
<evidence type="ECO:0000313" key="4">
    <source>
        <dbReference type="Proteomes" id="UP000189670"/>
    </source>
</evidence>
<gene>
    <name evidence="3" type="ORF">OMM_15267</name>
</gene>
<dbReference type="AlphaFoldDB" id="A0A1V1NQI8"/>
<feature type="non-terminal residue" evidence="3">
    <location>
        <position position="138"/>
    </location>
</feature>
<reference evidence="4" key="1">
    <citation type="submission" date="2012-11" db="EMBL/GenBank/DDBJ databases">
        <authorList>
            <person name="Lucero-Rivera Y.E."/>
            <person name="Tovar-Ramirez D."/>
        </authorList>
    </citation>
    <scope>NUCLEOTIDE SEQUENCE [LARGE SCALE GENOMIC DNA]</scope>
    <source>
        <strain evidence="4">Araruama</strain>
    </source>
</reference>
<feature type="transmembrane region" description="Helical" evidence="1">
    <location>
        <begin position="35"/>
        <end position="53"/>
    </location>
</feature>
<dbReference type="InterPro" id="IPR031621">
    <property type="entry name" value="HisKA_7TM"/>
</dbReference>
<accession>A0A1V1NQI8</accession>